<dbReference type="STRING" id="151549.A0A4C1YZI9"/>
<dbReference type="PROSITE" id="PS51155">
    <property type="entry name" value="CHIT_BIND_RR_2"/>
    <property type="match status" value="1"/>
</dbReference>
<dbReference type="PANTHER" id="PTHR10380:SF173">
    <property type="entry name" value="CUTICULAR PROTEIN 47EF, ISOFORM C-RELATED"/>
    <property type="match status" value="1"/>
</dbReference>
<evidence type="ECO:0000256" key="3">
    <source>
        <dbReference type="PROSITE-ProRule" id="PRU00497"/>
    </source>
</evidence>
<dbReference type="OrthoDB" id="6515429at2759"/>
<dbReference type="InterPro" id="IPR031311">
    <property type="entry name" value="CHIT_BIND_RR_consensus"/>
</dbReference>
<accession>A0A4C1YZI9</accession>
<reference evidence="4 5" key="1">
    <citation type="journal article" date="2019" name="Commun. Biol.">
        <title>The bagworm genome reveals a unique fibroin gene that provides high tensile strength.</title>
        <authorList>
            <person name="Kono N."/>
            <person name="Nakamura H."/>
            <person name="Ohtoshi R."/>
            <person name="Tomita M."/>
            <person name="Numata K."/>
            <person name="Arakawa K."/>
        </authorList>
    </citation>
    <scope>NUCLEOTIDE SEQUENCE [LARGE SCALE GENOMIC DNA]</scope>
</reference>
<evidence type="ECO:0000256" key="2">
    <source>
        <dbReference type="ARBA" id="ARBA00022729"/>
    </source>
</evidence>
<keyword evidence="1 3" id="KW-0193">Cuticle</keyword>
<evidence type="ECO:0008006" key="6">
    <source>
        <dbReference type="Google" id="ProtNLM"/>
    </source>
</evidence>
<evidence type="ECO:0000256" key="1">
    <source>
        <dbReference type="ARBA" id="ARBA00022460"/>
    </source>
</evidence>
<name>A0A4C1YZI9_EUMVA</name>
<dbReference type="PRINTS" id="PR00947">
    <property type="entry name" value="CUTICLE"/>
</dbReference>
<evidence type="ECO:0000313" key="5">
    <source>
        <dbReference type="Proteomes" id="UP000299102"/>
    </source>
</evidence>
<sequence length="220" mass="24100">MARSSLHGPARLSALYPVAVHRLVKGECGRNPGDEIPTSDRRTHVRIHGPKDLLLKINFDFHLTEYNLYHNGRVYRCGRGRGHGCSGWGRDTCTPYLARDVVEPGALCDHFVVVALALVAAASAAPADVKEVKILRYENDQKPDGSYNLAVETDDGSARQEEGTVKEVVDEENKPHAVVVVRGSYKFLAPDGTPVEITYTADENGFQAQGEAIPKVPARR</sequence>
<dbReference type="Proteomes" id="UP000299102">
    <property type="component" value="Unassembled WGS sequence"/>
</dbReference>
<dbReference type="GO" id="GO:0008010">
    <property type="term" value="F:structural constituent of chitin-based larval cuticle"/>
    <property type="evidence" value="ECO:0007669"/>
    <property type="project" value="TreeGrafter"/>
</dbReference>
<comment type="caution">
    <text evidence="4">The sequence shown here is derived from an EMBL/GenBank/DDBJ whole genome shotgun (WGS) entry which is preliminary data.</text>
</comment>
<keyword evidence="5" id="KW-1185">Reference proteome</keyword>
<dbReference type="Pfam" id="PF00379">
    <property type="entry name" value="Chitin_bind_4"/>
    <property type="match status" value="1"/>
</dbReference>
<keyword evidence="2" id="KW-0732">Signal</keyword>
<dbReference type="AlphaFoldDB" id="A0A4C1YZI9"/>
<dbReference type="EMBL" id="BGZK01001459">
    <property type="protein sequence ID" value="GBP80372.1"/>
    <property type="molecule type" value="Genomic_DNA"/>
</dbReference>
<dbReference type="PANTHER" id="PTHR10380">
    <property type="entry name" value="CUTICLE PROTEIN"/>
    <property type="match status" value="1"/>
</dbReference>
<proteinExistence type="predicted"/>
<organism evidence="4 5">
    <name type="scientific">Eumeta variegata</name>
    <name type="common">Bagworm moth</name>
    <name type="synonym">Eumeta japonica</name>
    <dbReference type="NCBI Taxonomy" id="151549"/>
    <lineage>
        <taxon>Eukaryota</taxon>
        <taxon>Metazoa</taxon>
        <taxon>Ecdysozoa</taxon>
        <taxon>Arthropoda</taxon>
        <taxon>Hexapoda</taxon>
        <taxon>Insecta</taxon>
        <taxon>Pterygota</taxon>
        <taxon>Neoptera</taxon>
        <taxon>Endopterygota</taxon>
        <taxon>Lepidoptera</taxon>
        <taxon>Glossata</taxon>
        <taxon>Ditrysia</taxon>
        <taxon>Tineoidea</taxon>
        <taxon>Psychidae</taxon>
        <taxon>Oiketicinae</taxon>
        <taxon>Eumeta</taxon>
    </lineage>
</organism>
<dbReference type="GO" id="GO:0062129">
    <property type="term" value="C:chitin-based extracellular matrix"/>
    <property type="evidence" value="ECO:0007669"/>
    <property type="project" value="TreeGrafter"/>
</dbReference>
<evidence type="ECO:0000313" key="4">
    <source>
        <dbReference type="EMBL" id="GBP80372.1"/>
    </source>
</evidence>
<gene>
    <name evidence="4" type="ORF">EVAR_62275_1</name>
</gene>
<dbReference type="InterPro" id="IPR050468">
    <property type="entry name" value="Cuticle_Struct_Prot"/>
</dbReference>
<protein>
    <recommendedName>
        <fullName evidence="6">Larval cuticle protein 1</fullName>
    </recommendedName>
</protein>
<dbReference type="PROSITE" id="PS00233">
    <property type="entry name" value="CHIT_BIND_RR_1"/>
    <property type="match status" value="1"/>
</dbReference>
<dbReference type="InterPro" id="IPR000618">
    <property type="entry name" value="Insect_cuticle"/>
</dbReference>